<proteinExistence type="predicted"/>
<keyword evidence="2 7" id="KW-0489">Methyltransferase</keyword>
<gene>
    <name evidence="7" type="ORF">WAX74_12255</name>
</gene>
<keyword evidence="3" id="KW-0808">Transferase</keyword>
<dbReference type="PANTHER" id="PTHR44307:SF2">
    <property type="entry name" value="PHOSPHOETHANOLAMINE METHYLTRANSFERASE ISOFORM X1"/>
    <property type="match status" value="1"/>
</dbReference>
<organism evidence="7 8">
    <name type="scientific">Psychrobacillus mangrovi</name>
    <dbReference type="NCBI Taxonomy" id="3117745"/>
    <lineage>
        <taxon>Bacteria</taxon>
        <taxon>Bacillati</taxon>
        <taxon>Bacillota</taxon>
        <taxon>Bacilli</taxon>
        <taxon>Bacillales</taxon>
        <taxon>Bacillaceae</taxon>
        <taxon>Psychrobacillus</taxon>
    </lineage>
</organism>
<evidence type="ECO:0000259" key="6">
    <source>
        <dbReference type="Pfam" id="PF13649"/>
    </source>
</evidence>
<dbReference type="PANTHER" id="PTHR44307">
    <property type="entry name" value="PHOSPHOETHANOLAMINE METHYLTRANSFERASE"/>
    <property type="match status" value="1"/>
</dbReference>
<dbReference type="RefSeq" id="WP_336497967.1">
    <property type="nucleotide sequence ID" value="NZ_JBAWSY010000008.1"/>
</dbReference>
<dbReference type="InterPro" id="IPR041698">
    <property type="entry name" value="Methyltransf_25"/>
</dbReference>
<evidence type="ECO:0000313" key="8">
    <source>
        <dbReference type="Proteomes" id="UP001364890"/>
    </source>
</evidence>
<reference evidence="7 8" key="1">
    <citation type="submission" date="2024-01" db="EMBL/GenBank/DDBJ databases">
        <title>Seven novel Bacillus-like species.</title>
        <authorList>
            <person name="Liu G."/>
        </authorList>
    </citation>
    <scope>NUCLEOTIDE SEQUENCE [LARGE SCALE GENOMIC DNA]</scope>
    <source>
        <strain evidence="7 8">FJAT-51614</strain>
    </source>
</reference>
<protein>
    <submittedName>
        <fullName evidence="7">Methyltransferase domain-containing protein</fullName>
    </submittedName>
</protein>
<comment type="catalytic activity">
    <reaction evidence="5">
        <text>phosphoethanolamine + S-adenosyl-L-methionine = N-methylethanolamine phosphate + S-adenosyl-L-homocysteine + H(+)</text>
        <dbReference type="Rhea" id="RHEA:20365"/>
        <dbReference type="ChEBI" id="CHEBI:15378"/>
        <dbReference type="ChEBI" id="CHEBI:57781"/>
        <dbReference type="ChEBI" id="CHEBI:57856"/>
        <dbReference type="ChEBI" id="CHEBI:58190"/>
        <dbReference type="ChEBI" id="CHEBI:59789"/>
        <dbReference type="EC" id="2.1.1.103"/>
    </reaction>
    <physiologicalReaction direction="left-to-right" evidence="5">
        <dbReference type="Rhea" id="RHEA:20366"/>
    </physiologicalReaction>
</comment>
<evidence type="ECO:0000256" key="2">
    <source>
        <dbReference type="ARBA" id="ARBA00022603"/>
    </source>
</evidence>
<keyword evidence="8" id="KW-1185">Reference proteome</keyword>
<feature type="domain" description="Methyltransferase" evidence="6">
    <location>
        <begin position="40"/>
        <end position="132"/>
    </location>
</feature>
<dbReference type="InterPro" id="IPR029063">
    <property type="entry name" value="SAM-dependent_MTases_sf"/>
</dbReference>
<dbReference type="Pfam" id="PF13649">
    <property type="entry name" value="Methyltransf_25"/>
    <property type="match status" value="1"/>
</dbReference>
<name>A0ABU8F6K4_9BACI</name>
<dbReference type="EMBL" id="JBAWSY010000008">
    <property type="protein sequence ID" value="MEI4770409.1"/>
    <property type="molecule type" value="Genomic_DNA"/>
</dbReference>
<dbReference type="Gene3D" id="3.40.50.150">
    <property type="entry name" value="Vaccinia Virus protein VP39"/>
    <property type="match status" value="1"/>
</dbReference>
<evidence type="ECO:0000256" key="3">
    <source>
        <dbReference type="ARBA" id="ARBA00022679"/>
    </source>
</evidence>
<sequence>MSNAYLDLLALFGIGGAHPGGFALTQSILEKENIQPTESVLDIGCGTGQTAAFLAEKFDCKVTAIDNHPLMVEKAMERFNYKENLIIVREGDAQNLDFADDSFDLIIAESVIIFTDITKTLNELFRVLKREGRLILIEMTAEGYPPEELQRKVCDLYGIHTVLNEAEWIMKLQQAGFTQINIIDTPSGLIQSEINDINQTANINIDFFDLWEEHNQFILQNQQFIGFRAFKCS</sequence>
<dbReference type="Proteomes" id="UP001364890">
    <property type="component" value="Unassembled WGS sequence"/>
</dbReference>
<dbReference type="GO" id="GO:0032259">
    <property type="term" value="P:methylation"/>
    <property type="evidence" value="ECO:0007669"/>
    <property type="project" value="UniProtKB-KW"/>
</dbReference>
<evidence type="ECO:0000256" key="4">
    <source>
        <dbReference type="ARBA" id="ARBA00025707"/>
    </source>
</evidence>
<comment type="caution">
    <text evidence="7">The sequence shown here is derived from an EMBL/GenBank/DDBJ whole genome shotgun (WGS) entry which is preliminary data.</text>
</comment>
<evidence type="ECO:0000256" key="1">
    <source>
        <dbReference type="ARBA" id="ARBA00005189"/>
    </source>
</evidence>
<comment type="pathway">
    <text evidence="4">Phospholipid metabolism.</text>
</comment>
<dbReference type="SUPFAM" id="SSF53335">
    <property type="entry name" value="S-adenosyl-L-methionine-dependent methyltransferases"/>
    <property type="match status" value="1"/>
</dbReference>
<dbReference type="GO" id="GO:0008168">
    <property type="term" value="F:methyltransferase activity"/>
    <property type="evidence" value="ECO:0007669"/>
    <property type="project" value="UniProtKB-KW"/>
</dbReference>
<dbReference type="CDD" id="cd02440">
    <property type="entry name" value="AdoMet_MTases"/>
    <property type="match status" value="1"/>
</dbReference>
<evidence type="ECO:0000256" key="5">
    <source>
        <dbReference type="ARBA" id="ARBA00047622"/>
    </source>
</evidence>
<comment type="pathway">
    <text evidence="1">Lipid metabolism.</text>
</comment>
<accession>A0ABU8F6K4</accession>
<evidence type="ECO:0000313" key="7">
    <source>
        <dbReference type="EMBL" id="MEI4770409.1"/>
    </source>
</evidence>